<proteinExistence type="inferred from homology"/>
<dbReference type="Proteomes" id="UP000295277">
    <property type="component" value="Unassembled WGS sequence"/>
</dbReference>
<dbReference type="Gene3D" id="1.10.10.10">
    <property type="entry name" value="Winged helix-like DNA-binding domain superfamily/Winged helix DNA-binding domain"/>
    <property type="match status" value="1"/>
</dbReference>
<dbReference type="Pfam" id="PF17782">
    <property type="entry name" value="WHD_DprA"/>
    <property type="match status" value="1"/>
</dbReference>
<dbReference type="InterPro" id="IPR041614">
    <property type="entry name" value="DprA_WH"/>
</dbReference>
<comment type="caution">
    <text evidence="5">The sequence shown here is derived from an EMBL/GenBank/DDBJ whole genome shotgun (WGS) entry which is preliminary data.</text>
</comment>
<evidence type="ECO:0000256" key="1">
    <source>
        <dbReference type="ARBA" id="ARBA00006525"/>
    </source>
</evidence>
<dbReference type="InterPro" id="IPR003488">
    <property type="entry name" value="DprA"/>
</dbReference>
<protein>
    <submittedName>
        <fullName evidence="5">DNA protecting protein DprA</fullName>
    </submittedName>
</protein>
<keyword evidence="6" id="KW-1185">Reference proteome</keyword>
<comment type="similarity">
    <text evidence="1">Belongs to the DprA/Smf family.</text>
</comment>
<dbReference type="InterPro" id="IPR036388">
    <property type="entry name" value="WH-like_DNA-bd_sf"/>
</dbReference>
<dbReference type="NCBIfam" id="TIGR00732">
    <property type="entry name" value="dprA"/>
    <property type="match status" value="1"/>
</dbReference>
<accession>A0A4R1YUB5</accession>
<reference evidence="5 6" key="1">
    <citation type="submission" date="2019-03" db="EMBL/GenBank/DDBJ databases">
        <title>Genomic Encyclopedia of Type Strains, Phase IV (KMG-IV): sequencing the most valuable type-strain genomes for metagenomic binning, comparative biology and taxonomic classification.</title>
        <authorList>
            <person name="Goeker M."/>
        </authorList>
    </citation>
    <scope>NUCLEOTIDE SEQUENCE [LARGE SCALE GENOMIC DNA]</scope>
    <source>
        <strain evidence="5 6">DSM 21153</strain>
    </source>
</reference>
<dbReference type="Gene3D" id="3.40.50.450">
    <property type="match status" value="1"/>
</dbReference>
<dbReference type="PANTHER" id="PTHR43022">
    <property type="entry name" value="PROTEIN SMF"/>
    <property type="match status" value="1"/>
</dbReference>
<gene>
    <name evidence="5" type="ORF">EV216_11294</name>
</gene>
<dbReference type="SUPFAM" id="SSF102405">
    <property type="entry name" value="MCP/YpsA-like"/>
    <property type="match status" value="1"/>
</dbReference>
<dbReference type="RefSeq" id="WP_243642037.1">
    <property type="nucleotide sequence ID" value="NZ_SLVM01000012.1"/>
</dbReference>
<evidence type="ECO:0000259" key="4">
    <source>
        <dbReference type="Pfam" id="PF17782"/>
    </source>
</evidence>
<dbReference type="Pfam" id="PF21102">
    <property type="entry name" value="DprA_N"/>
    <property type="match status" value="1"/>
</dbReference>
<dbReference type="GO" id="GO:0009294">
    <property type="term" value="P:DNA-mediated transformation"/>
    <property type="evidence" value="ECO:0007669"/>
    <property type="project" value="InterPro"/>
</dbReference>
<dbReference type="AlphaFoldDB" id="A0A4R1YUB5"/>
<name>A0A4R1YUB5_9RHOB</name>
<organism evidence="5 6">
    <name type="scientific">Rhodovulum steppense</name>
    <dbReference type="NCBI Taxonomy" id="540251"/>
    <lineage>
        <taxon>Bacteria</taxon>
        <taxon>Pseudomonadati</taxon>
        <taxon>Pseudomonadota</taxon>
        <taxon>Alphaproteobacteria</taxon>
        <taxon>Rhodobacterales</taxon>
        <taxon>Paracoccaceae</taxon>
        <taxon>Rhodovulum</taxon>
    </lineage>
</organism>
<dbReference type="PANTHER" id="PTHR43022:SF1">
    <property type="entry name" value="PROTEIN SMF"/>
    <property type="match status" value="1"/>
</dbReference>
<evidence type="ECO:0000313" key="6">
    <source>
        <dbReference type="Proteomes" id="UP000295277"/>
    </source>
</evidence>
<dbReference type="EMBL" id="SLVM01000012">
    <property type="protein sequence ID" value="TCM84457.1"/>
    <property type="molecule type" value="Genomic_DNA"/>
</dbReference>
<evidence type="ECO:0000256" key="2">
    <source>
        <dbReference type="SAM" id="MobiDB-lite"/>
    </source>
</evidence>
<feature type="domain" description="DprA winged helix" evidence="4">
    <location>
        <begin position="319"/>
        <end position="378"/>
    </location>
</feature>
<feature type="domain" description="Smf/DprA SLOG" evidence="3">
    <location>
        <begin position="90"/>
        <end position="293"/>
    </location>
</feature>
<dbReference type="Pfam" id="PF02481">
    <property type="entry name" value="DNA_processg_A"/>
    <property type="match status" value="1"/>
</dbReference>
<sequence length="384" mass="40081">MPAQAALPLFAAPLAEDDLLDRLRLIRSRRVGATTYHRLMAEHGTARAALDALPDIARAACVDGYETCPEGVARAELARGRALGAVPLVHGGPGYPAALADLPDAPAILWALGRTDLLDRPMVALVGARNASSLGTRMARKLAEGLADAGHVVVSGLARGIDRAAHLAALETGTIAVLAGGVDVVYPAENEALFHDIGARGLRLSEHPAGLHPQARHFPQRNRIISGLARAVVVVEAAARSGSLITARTALDQGREVLAVPGHPFDARASGCNLLIRDGATLVRGPEDVIEALDSTPTRIPAPKPKPRITEVPATPAHASRPAPADPAALHARILSRLGPSPLAEDQLIRDLALPPGRIAPELLTLELEGRIARAPGGLLSRLD</sequence>
<dbReference type="InterPro" id="IPR057666">
    <property type="entry name" value="DrpA_SLOG"/>
</dbReference>
<feature type="region of interest" description="Disordered" evidence="2">
    <location>
        <begin position="297"/>
        <end position="326"/>
    </location>
</feature>
<evidence type="ECO:0000259" key="3">
    <source>
        <dbReference type="Pfam" id="PF02481"/>
    </source>
</evidence>
<evidence type="ECO:0000313" key="5">
    <source>
        <dbReference type="EMBL" id="TCM84457.1"/>
    </source>
</evidence>